<evidence type="ECO:0000313" key="1">
    <source>
        <dbReference type="EMBL" id="PDO84214.1"/>
    </source>
</evidence>
<name>A0ABX4IKV0_9ENTR</name>
<dbReference type="Proteomes" id="UP000219642">
    <property type="component" value="Unassembled WGS sequence"/>
</dbReference>
<dbReference type="RefSeq" id="WP_097401547.1">
    <property type="nucleotide sequence ID" value="NZ_NITV01000010.1"/>
</dbReference>
<evidence type="ECO:0000313" key="2">
    <source>
        <dbReference type="Proteomes" id="UP000219642"/>
    </source>
</evidence>
<dbReference type="Gene3D" id="3.40.50.300">
    <property type="entry name" value="P-loop containing nucleotide triphosphate hydrolases"/>
    <property type="match status" value="1"/>
</dbReference>
<evidence type="ECO:0008006" key="3">
    <source>
        <dbReference type="Google" id="ProtNLM"/>
    </source>
</evidence>
<proteinExistence type="predicted"/>
<protein>
    <recommendedName>
        <fullName evidence="3">ATP-binding protein</fullName>
    </recommendedName>
</protein>
<dbReference type="InterPro" id="IPR027417">
    <property type="entry name" value="P-loop_NTPase"/>
</dbReference>
<dbReference type="EMBL" id="NITV01000010">
    <property type="protein sequence ID" value="PDO84214.1"/>
    <property type="molecule type" value="Genomic_DNA"/>
</dbReference>
<comment type="caution">
    <text evidence="1">The sequence shown here is derived from an EMBL/GenBank/DDBJ whole genome shotgun (WGS) entry which is preliminary data.</text>
</comment>
<gene>
    <name evidence="1" type="ORF">BK796_18105</name>
</gene>
<sequence>MSHIMPLNNLPKLFSKDGKSSVNNELIKNIIQIEQTPSKKIKLLFKQMSFEKNSKQEDIIITLASKVIEGDFRRRWIDLFESNPNKCAIAPFNSLTSKYLINKNAKFEISSNYFSELFDIVKSKSKEHQKYFPKLDKIDILIEKALQEEDIGPLFLWTLIEKAEYAVLTGSNDKRLVNFKSAILQELKKINATTVIDSLLPNDWVISSLPEVKVNITNDKIIETNLQITEKKPEINNPMHESFCLIRKQLNSSHAKIKSSIQLITTKSSSILSSNNCEANIDQININLITVQNEFSIINNVLNKFQEEIFEFVSPCLKILGCEFTLILPNFKNVNGIPELIIEFEQLEEKTKNIFISLVNIKLSPYAKEIYLDEIEKSLSSIHDLEQVCNSALIKISHLEKGISALTKLTQKIKEHVKDLELTSDYFRNEIDQDLQSIFLYKKAKNEIDDMLSLAAVKVGHSNVRELSELIEKNSNEISINQLKAVITLINFLPTQLIDLLINKHNVLKPIITLAHIHLVLHPKVSIPNKHLLLNSRSFLEFKSNTNRSLSNFLNEISNLYTTQTLKNGYSFLIRKMSSLSIKETDSKISEKYISDLLNILTFYKKGGRTTYAHIWSEAYNDLFAPLLKYIKEKDLNKFVDSFNNMVSVLDLDSKLSTWKVNIPEHLKKNSEYNKNIKNTVRSKIEEIENYIEDNNNFIVENKKDNFVELLKNLLNEQSADSKPFHFWLNNLDSFEKDTSNYTILKNLSGNEVNISSDLIPAQFVRSFIKSVKGETISNDDLFYDTLTNTIENYTPTDIAKEYLEHDILEGYTKLLTEIKGDEISLELERTIEKRIEEKSELFKARISEITDSILKMPSTERSLYSSELKKVEDLYEQQKWYELNQFITELLIIIETFKKEAVEQVKVKELQRRVSIITGSNTSINDIKKLEAIHTQLMDDMKQCIQHIIQLQRLKKSEINDTRLIKIIDESIEFYYNKIPYPHEQQSQMISFAWQQAIDPLVLELSRSKTLLPSYYSKLRLLAETFLSNLIKSDTLDKNSRFNELMLETSDLWSSLPSQGEYSIHDIYSAFTTAGLVIITESTEVENTVIFNEDQVNSRTTDLIEVNAVEKINNRLKKIRQTLVSFVISSTHQNVDILNDTKVIGFVKDNNWKAILNSSPFVLTDEEGKQELSSLYLIGWCYAFVIEGGNGLELSHKAYLCHLLNIEKEILNVAKIKSIAFDNLLNFFKSACSQIEHDSILPKAKIVSLGDSFLFAHNNINEFIKYEEEFNIVFLGLGNSTPYTLKVLWESFSGDPKQAELRAYFMYICWSLHAKNVLAKCLTFSPIELDSRKATALADISEKALVDKNNDLLQPLYDLKNSLSSKPYALFVDLLRKVAPVYMEDAASLQLVGPLEILTPKLAKGRLCITPRKNDAPDTLIITLPPKGPLRFDGGKLKNELLGPFLEESIIPIDFELLIKDLEDFNIEIDIDSISITGIKNKYSSKLNIKLVNTISFNKLTPDEIEDAFDNFPEQQMRGDEYVPRIEDERKIEKALITSKTLRSIWITSPRRSGKTTMLYRILDSYSHKVGRDIIVIYFTLDEKIKSTTDFNKWLWKRLRTIFANKELRSLYNNFNDIGKDLDYETDVGTFMSSLAELLIERIENVGIVNRVIFLFDEVDKFASMYFDSEENKETVNTILWQMREMISNRRNVGVVFAGSTAAKEIFITNPASPFYNSIEHIELTPFSCKTKEAENAARKIVEPLKIRGKYELSKQSLEHLLWVCAGIPYYMKLLAGATYSVIRQSKVIESDINDGLYALLNKNTGITKLDSIGGASGTDDLRTTLTLKTSDEGIIARAVLFTLAELYSPVSGHSVLRGKLTSSDCKLTYEYKLTKKQINDGIDSCIKLGLIKYNQGSSSNNLFIAIPILGESIRFNSHRFWAEIDTELKELNNHLGEEK</sequence>
<accession>A0ABX4IKV0</accession>
<keyword evidence="2" id="KW-1185">Reference proteome</keyword>
<organism evidence="1 2">
    <name type="scientific">Kosakonia pseudosacchari</name>
    <dbReference type="NCBI Taxonomy" id="1646340"/>
    <lineage>
        <taxon>Bacteria</taxon>
        <taxon>Pseudomonadati</taxon>
        <taxon>Pseudomonadota</taxon>
        <taxon>Gammaproteobacteria</taxon>
        <taxon>Enterobacterales</taxon>
        <taxon>Enterobacteriaceae</taxon>
        <taxon>Kosakonia</taxon>
    </lineage>
</organism>
<reference evidence="1 2" key="1">
    <citation type="submission" date="2017-06" db="EMBL/GenBank/DDBJ databases">
        <title>Draft genome sequence of nitrogen-fixing Kosakonia pseudosacchari strain NN143 isolated from sugarcane roots.</title>
        <authorList>
            <person name="Li Y."/>
            <person name="Li S."/>
            <person name="Lin L."/>
            <person name="Wu X."/>
            <person name="Yang L."/>
            <person name="Li Y."/>
            <person name="An Q."/>
        </authorList>
    </citation>
    <scope>NUCLEOTIDE SEQUENCE [LARGE SCALE GENOMIC DNA]</scope>
    <source>
        <strain evidence="1 2">NN143</strain>
    </source>
</reference>
<dbReference type="SUPFAM" id="SSF52540">
    <property type="entry name" value="P-loop containing nucleoside triphosphate hydrolases"/>
    <property type="match status" value="1"/>
</dbReference>